<dbReference type="PANTHER" id="PTHR36838:SF3">
    <property type="entry name" value="TRANSPORTER AUXIN EFFLUX CARRIER EC FAMILY"/>
    <property type="match status" value="1"/>
</dbReference>
<feature type="transmembrane region" description="Helical" evidence="2">
    <location>
        <begin position="205"/>
        <end position="225"/>
    </location>
</feature>
<organism evidence="3 4">
    <name type="scientific">Algoriphagus boritolerans DSM 17298 = JCM 18970</name>
    <dbReference type="NCBI Taxonomy" id="1120964"/>
    <lineage>
        <taxon>Bacteria</taxon>
        <taxon>Pseudomonadati</taxon>
        <taxon>Bacteroidota</taxon>
        <taxon>Cytophagia</taxon>
        <taxon>Cytophagales</taxon>
        <taxon>Cyclobacteriaceae</taxon>
        <taxon>Algoriphagus</taxon>
    </lineage>
</organism>
<dbReference type="EMBL" id="FNVR01000016">
    <property type="protein sequence ID" value="SEG18221.1"/>
    <property type="molecule type" value="Genomic_DNA"/>
</dbReference>
<dbReference type="STRING" id="1120964.GCA_001313265_07243"/>
<dbReference type="AlphaFoldDB" id="A0A1H5Y2L9"/>
<keyword evidence="2" id="KW-0472">Membrane</keyword>
<feature type="transmembrane region" description="Helical" evidence="2">
    <location>
        <begin position="174"/>
        <end position="193"/>
    </location>
</feature>
<feature type="transmembrane region" description="Helical" evidence="2">
    <location>
        <begin position="305"/>
        <end position="325"/>
    </location>
</feature>
<evidence type="ECO:0008006" key="5">
    <source>
        <dbReference type="Google" id="ProtNLM"/>
    </source>
</evidence>
<feature type="transmembrane region" description="Helical" evidence="2">
    <location>
        <begin position="135"/>
        <end position="153"/>
    </location>
</feature>
<feature type="transmembrane region" description="Helical" evidence="2">
    <location>
        <begin position="331"/>
        <end position="350"/>
    </location>
</feature>
<evidence type="ECO:0000256" key="1">
    <source>
        <dbReference type="ARBA" id="ARBA00022448"/>
    </source>
</evidence>
<keyword evidence="2" id="KW-0812">Transmembrane</keyword>
<evidence type="ECO:0000256" key="2">
    <source>
        <dbReference type="SAM" id="Phobius"/>
    </source>
</evidence>
<keyword evidence="1" id="KW-0813">Transport</keyword>
<dbReference type="PANTHER" id="PTHR36838">
    <property type="entry name" value="AUXIN EFFLUX CARRIER FAMILY PROTEIN"/>
    <property type="match status" value="1"/>
</dbReference>
<evidence type="ECO:0000313" key="4">
    <source>
        <dbReference type="Proteomes" id="UP000236736"/>
    </source>
</evidence>
<reference evidence="4" key="1">
    <citation type="submission" date="2016-10" db="EMBL/GenBank/DDBJ databases">
        <authorList>
            <person name="Varghese N."/>
            <person name="Submissions S."/>
        </authorList>
    </citation>
    <scope>NUCLEOTIDE SEQUENCE [LARGE SCALE GENOMIC DNA]</scope>
    <source>
        <strain evidence="4">DSM 17298</strain>
    </source>
</reference>
<accession>A0A1H5Y2L9</accession>
<proteinExistence type="predicted"/>
<feature type="transmembrane region" description="Helical" evidence="2">
    <location>
        <begin position="97"/>
        <end position="115"/>
    </location>
</feature>
<feature type="transmembrane region" description="Helical" evidence="2">
    <location>
        <begin position="34"/>
        <end position="54"/>
    </location>
</feature>
<feature type="transmembrane region" description="Helical" evidence="2">
    <location>
        <begin position="6"/>
        <end position="22"/>
    </location>
</feature>
<dbReference type="Proteomes" id="UP000236736">
    <property type="component" value="Unassembled WGS sequence"/>
</dbReference>
<protein>
    <recommendedName>
        <fullName evidence="5">Permease</fullName>
    </recommendedName>
</protein>
<sequence>MPTAIQTSLSLLLMILLGFLLRSKLDNDSHRKGLKVVILDLALPAMIFVALLGIKMDAELLILPVLVLLWNGFMLAAGYFGLPWLGVERDSAQHRTWLMLFPSLAPGLSCFPFLIEYLDEEALAWGALADVGNKVYVLIFSYLIAMTWYYRVHRLGKRSKGEKVKQLLFAMLKEPINLVLILAILLLSIGWNMDTIPGFISKSILSLKDMMTPLILLFIGLSVILKRKQIQSIISLLMLRAGISLLLSGALISLFSFSSTTAILLAVVFPLSSCSFWPFAHMSAVRQLESVTENGNPSRTFDLELGINILAVSLPFSTLIILSIFSAGDYFTNPVHVLAFGALLLLIPFISKVISWMKTLDFSIDLPKNQDLKNSPSEGR</sequence>
<keyword evidence="2" id="KW-1133">Transmembrane helix</keyword>
<dbReference type="OrthoDB" id="1490711at2"/>
<gene>
    <name evidence="3" type="ORF">SAMN03080598_02795</name>
</gene>
<feature type="transmembrane region" description="Helical" evidence="2">
    <location>
        <begin position="60"/>
        <end position="85"/>
    </location>
</feature>
<keyword evidence="4" id="KW-1185">Reference proteome</keyword>
<dbReference type="RefSeq" id="WP_103925439.1">
    <property type="nucleotide sequence ID" value="NZ_FNVR01000016.1"/>
</dbReference>
<name>A0A1H5Y2L9_9BACT</name>
<evidence type="ECO:0000313" key="3">
    <source>
        <dbReference type="EMBL" id="SEG18221.1"/>
    </source>
</evidence>
<feature type="transmembrane region" description="Helical" evidence="2">
    <location>
        <begin position="237"/>
        <end position="257"/>
    </location>
</feature>